<sequence length="39" mass="4398">MHGCSRHHKLLKSNHGEPGNFRAASAEGEEREDQVQLLQ</sequence>
<evidence type="ECO:0000256" key="1">
    <source>
        <dbReference type="SAM" id="MobiDB-lite"/>
    </source>
</evidence>
<reference evidence="2" key="2">
    <citation type="journal article" date="2015" name="Data Brief">
        <title>Shoot transcriptome of the giant reed, Arundo donax.</title>
        <authorList>
            <person name="Barrero R.A."/>
            <person name="Guerrero F.D."/>
            <person name="Moolhuijzen P."/>
            <person name="Goolsby J.A."/>
            <person name="Tidwell J."/>
            <person name="Bellgard S.E."/>
            <person name="Bellgard M.I."/>
        </authorList>
    </citation>
    <scope>NUCLEOTIDE SEQUENCE</scope>
    <source>
        <tissue evidence="2">Shoot tissue taken approximately 20 cm above the soil surface</tissue>
    </source>
</reference>
<dbReference type="EMBL" id="GBRH01199177">
    <property type="protein sequence ID" value="JAD98718.1"/>
    <property type="molecule type" value="Transcribed_RNA"/>
</dbReference>
<evidence type="ECO:0000313" key="2">
    <source>
        <dbReference type="EMBL" id="JAD98718.1"/>
    </source>
</evidence>
<protein>
    <submittedName>
        <fullName evidence="2">Uncharacterized protein</fullName>
    </submittedName>
</protein>
<feature type="region of interest" description="Disordered" evidence="1">
    <location>
        <begin position="1"/>
        <end position="39"/>
    </location>
</feature>
<accession>A0A0A9EI87</accession>
<proteinExistence type="predicted"/>
<dbReference type="AlphaFoldDB" id="A0A0A9EI87"/>
<organism evidence="2">
    <name type="scientific">Arundo donax</name>
    <name type="common">Giant reed</name>
    <name type="synonym">Donax arundinaceus</name>
    <dbReference type="NCBI Taxonomy" id="35708"/>
    <lineage>
        <taxon>Eukaryota</taxon>
        <taxon>Viridiplantae</taxon>
        <taxon>Streptophyta</taxon>
        <taxon>Embryophyta</taxon>
        <taxon>Tracheophyta</taxon>
        <taxon>Spermatophyta</taxon>
        <taxon>Magnoliopsida</taxon>
        <taxon>Liliopsida</taxon>
        <taxon>Poales</taxon>
        <taxon>Poaceae</taxon>
        <taxon>PACMAD clade</taxon>
        <taxon>Arundinoideae</taxon>
        <taxon>Arundineae</taxon>
        <taxon>Arundo</taxon>
    </lineage>
</organism>
<reference evidence="2" key="1">
    <citation type="submission" date="2014-09" db="EMBL/GenBank/DDBJ databases">
        <authorList>
            <person name="Magalhaes I.L.F."/>
            <person name="Oliveira U."/>
            <person name="Santos F.R."/>
            <person name="Vidigal T.H.D.A."/>
            <person name="Brescovit A.D."/>
            <person name="Santos A.J."/>
        </authorList>
    </citation>
    <scope>NUCLEOTIDE SEQUENCE</scope>
    <source>
        <tissue evidence="2">Shoot tissue taken approximately 20 cm above the soil surface</tissue>
    </source>
</reference>
<feature type="compositionally biased region" description="Basic residues" evidence="1">
    <location>
        <begin position="1"/>
        <end position="12"/>
    </location>
</feature>
<name>A0A0A9EI87_ARUDO</name>